<dbReference type="PANTHER" id="PTHR11049:SF16">
    <property type="entry name" value="PROTEIN VDLD"/>
    <property type="match status" value="1"/>
</dbReference>
<accession>A0A0W8FN09</accession>
<evidence type="ECO:0000259" key="2">
    <source>
        <dbReference type="PROSITE" id="PS51770"/>
    </source>
</evidence>
<keyword evidence="1 3" id="KW-0378">Hydrolase</keyword>
<dbReference type="GO" id="GO:0006637">
    <property type="term" value="P:acyl-CoA metabolic process"/>
    <property type="evidence" value="ECO:0007669"/>
    <property type="project" value="TreeGrafter"/>
</dbReference>
<dbReference type="InterPro" id="IPR033120">
    <property type="entry name" value="HOTDOG_ACOT"/>
</dbReference>
<dbReference type="PROSITE" id="PS51770">
    <property type="entry name" value="HOTDOG_ACOT"/>
    <property type="match status" value="1"/>
</dbReference>
<protein>
    <submittedName>
        <fullName evidence="3">Acyl-coa hydrolase</fullName>
    </submittedName>
</protein>
<dbReference type="Gene3D" id="3.10.129.10">
    <property type="entry name" value="Hotdog Thioesterase"/>
    <property type="match status" value="1"/>
</dbReference>
<organism evidence="3">
    <name type="scientific">hydrocarbon metagenome</name>
    <dbReference type="NCBI Taxonomy" id="938273"/>
    <lineage>
        <taxon>unclassified sequences</taxon>
        <taxon>metagenomes</taxon>
        <taxon>ecological metagenomes</taxon>
    </lineage>
</organism>
<reference evidence="3" key="1">
    <citation type="journal article" date="2015" name="Proc. Natl. Acad. Sci. U.S.A.">
        <title>Networks of energetic and metabolic interactions define dynamics in microbial communities.</title>
        <authorList>
            <person name="Embree M."/>
            <person name="Liu J.K."/>
            <person name="Al-Bassam M.M."/>
            <person name="Zengler K."/>
        </authorList>
    </citation>
    <scope>NUCLEOTIDE SEQUENCE</scope>
</reference>
<dbReference type="InterPro" id="IPR040170">
    <property type="entry name" value="Cytosol_ACT"/>
</dbReference>
<comment type="caution">
    <text evidence="3">The sequence shown here is derived from an EMBL/GenBank/DDBJ whole genome shotgun (WGS) entry which is preliminary data.</text>
</comment>
<dbReference type="GO" id="GO:0052816">
    <property type="term" value="F:long-chain fatty acyl-CoA hydrolase activity"/>
    <property type="evidence" value="ECO:0007669"/>
    <property type="project" value="TreeGrafter"/>
</dbReference>
<dbReference type="InterPro" id="IPR006683">
    <property type="entry name" value="Thioestr_dom"/>
</dbReference>
<dbReference type="PANTHER" id="PTHR11049">
    <property type="entry name" value="ACYL COENZYME A THIOESTER HYDROLASE"/>
    <property type="match status" value="1"/>
</dbReference>
<dbReference type="GO" id="GO:0005829">
    <property type="term" value="C:cytosol"/>
    <property type="evidence" value="ECO:0007669"/>
    <property type="project" value="TreeGrafter"/>
</dbReference>
<dbReference type="SUPFAM" id="SSF54637">
    <property type="entry name" value="Thioesterase/thiol ester dehydrase-isomerase"/>
    <property type="match status" value="1"/>
</dbReference>
<dbReference type="Pfam" id="PF03061">
    <property type="entry name" value="4HBT"/>
    <property type="match status" value="1"/>
</dbReference>
<dbReference type="CDD" id="cd03442">
    <property type="entry name" value="BFIT_BACH"/>
    <property type="match status" value="1"/>
</dbReference>
<proteinExistence type="predicted"/>
<sequence>MEGKRISESAVIMAQLMNPEDANPAGNVHGGAVMKLIDNAAGCAAARHARSNVVTASIDRLDFYNPVFVGDLVTIKASLNFVGKTSMELGVRVEAENLLTGQVRHTASAYLTFVALDSNGRPLHLSPLIIETDEEKRRNQQARDRRITRLAERTKEKQCQVNLKCNM</sequence>
<name>A0A0W8FN09_9ZZZZ</name>
<dbReference type="AlphaFoldDB" id="A0A0W8FN09"/>
<gene>
    <name evidence="3" type="ORF">ASZ90_007869</name>
</gene>
<dbReference type="InterPro" id="IPR029069">
    <property type="entry name" value="HotDog_dom_sf"/>
</dbReference>
<evidence type="ECO:0000256" key="1">
    <source>
        <dbReference type="ARBA" id="ARBA00022801"/>
    </source>
</evidence>
<feature type="domain" description="HotDog ACOT-type" evidence="2">
    <location>
        <begin position="7"/>
        <end position="119"/>
    </location>
</feature>
<dbReference type="EMBL" id="LNQE01000974">
    <property type="protein sequence ID" value="KUG22330.1"/>
    <property type="molecule type" value="Genomic_DNA"/>
</dbReference>
<evidence type="ECO:0000313" key="3">
    <source>
        <dbReference type="EMBL" id="KUG22330.1"/>
    </source>
</evidence>